<gene>
    <name evidence="1" type="ORF">BpHYR1_042558</name>
</gene>
<evidence type="ECO:0000313" key="1">
    <source>
        <dbReference type="EMBL" id="RNA26144.1"/>
    </source>
</evidence>
<accession>A0A3M7RRF8</accession>
<sequence length="65" mass="7976">MEFWQNKFFQILRERKFRERSLICQSLSSEGPKHVLNYWKKSDHMIKKTDTQIFELLDLMILNDA</sequence>
<organism evidence="1 2">
    <name type="scientific">Brachionus plicatilis</name>
    <name type="common">Marine rotifer</name>
    <name type="synonym">Brachionus muelleri</name>
    <dbReference type="NCBI Taxonomy" id="10195"/>
    <lineage>
        <taxon>Eukaryota</taxon>
        <taxon>Metazoa</taxon>
        <taxon>Spiralia</taxon>
        <taxon>Gnathifera</taxon>
        <taxon>Rotifera</taxon>
        <taxon>Eurotatoria</taxon>
        <taxon>Monogononta</taxon>
        <taxon>Pseudotrocha</taxon>
        <taxon>Ploima</taxon>
        <taxon>Brachionidae</taxon>
        <taxon>Brachionus</taxon>
    </lineage>
</organism>
<reference evidence="1 2" key="1">
    <citation type="journal article" date="2018" name="Sci. Rep.">
        <title>Genomic signatures of local adaptation to the degree of environmental predictability in rotifers.</title>
        <authorList>
            <person name="Franch-Gras L."/>
            <person name="Hahn C."/>
            <person name="Garcia-Roger E.M."/>
            <person name="Carmona M.J."/>
            <person name="Serra M."/>
            <person name="Gomez A."/>
        </authorList>
    </citation>
    <scope>NUCLEOTIDE SEQUENCE [LARGE SCALE GENOMIC DNA]</scope>
    <source>
        <strain evidence="1">HYR1</strain>
    </source>
</reference>
<name>A0A3M7RRF8_BRAPC</name>
<comment type="caution">
    <text evidence="1">The sequence shown here is derived from an EMBL/GenBank/DDBJ whole genome shotgun (WGS) entry which is preliminary data.</text>
</comment>
<proteinExistence type="predicted"/>
<evidence type="ECO:0000313" key="2">
    <source>
        <dbReference type="Proteomes" id="UP000276133"/>
    </source>
</evidence>
<dbReference type="AlphaFoldDB" id="A0A3M7RRF8"/>
<dbReference type="Proteomes" id="UP000276133">
    <property type="component" value="Unassembled WGS sequence"/>
</dbReference>
<keyword evidence="2" id="KW-1185">Reference proteome</keyword>
<protein>
    <submittedName>
        <fullName evidence="1">Uncharacterized protein</fullName>
    </submittedName>
</protein>
<dbReference type="EMBL" id="REGN01002796">
    <property type="protein sequence ID" value="RNA26144.1"/>
    <property type="molecule type" value="Genomic_DNA"/>
</dbReference>